<protein>
    <submittedName>
        <fullName evidence="2">Divalent-cation tolerance protein CutA</fullName>
    </submittedName>
</protein>
<dbReference type="EMBL" id="JACJQB010000035">
    <property type="protein sequence ID" value="MBD2189339.1"/>
    <property type="molecule type" value="Genomic_DNA"/>
</dbReference>
<dbReference type="Proteomes" id="UP000642094">
    <property type="component" value="Unassembled WGS sequence"/>
</dbReference>
<evidence type="ECO:0000313" key="2">
    <source>
        <dbReference type="EMBL" id="MBD2189339.1"/>
    </source>
</evidence>
<evidence type="ECO:0000313" key="3">
    <source>
        <dbReference type="Proteomes" id="UP000642094"/>
    </source>
</evidence>
<accession>A0ABR8A0H5</accession>
<keyword evidence="3" id="KW-1185">Reference proteome</keyword>
<reference evidence="2 3" key="1">
    <citation type="journal article" date="2020" name="ISME J.">
        <title>Comparative genomics reveals insights into cyanobacterial evolution and habitat adaptation.</title>
        <authorList>
            <person name="Chen M.Y."/>
            <person name="Teng W.K."/>
            <person name="Zhao L."/>
            <person name="Hu C.X."/>
            <person name="Zhou Y.K."/>
            <person name="Han B.P."/>
            <person name="Song L.R."/>
            <person name="Shu W.S."/>
        </authorList>
    </citation>
    <scope>NUCLEOTIDE SEQUENCE [LARGE SCALE GENOMIC DNA]</scope>
    <source>
        <strain evidence="2 3">FACHB-723</strain>
    </source>
</reference>
<dbReference type="Gene3D" id="3.30.70.120">
    <property type="match status" value="1"/>
</dbReference>
<organism evidence="2 3">
    <name type="scientific">Pseudanabaena mucicola FACHB-723</name>
    <dbReference type="NCBI Taxonomy" id="2692860"/>
    <lineage>
        <taxon>Bacteria</taxon>
        <taxon>Bacillati</taxon>
        <taxon>Cyanobacteriota</taxon>
        <taxon>Cyanophyceae</taxon>
        <taxon>Pseudanabaenales</taxon>
        <taxon>Pseudanabaenaceae</taxon>
        <taxon>Pseudanabaena</taxon>
    </lineage>
</organism>
<dbReference type="PANTHER" id="PTHR23419:SF8">
    <property type="entry name" value="FI09726P"/>
    <property type="match status" value="1"/>
</dbReference>
<evidence type="ECO:0000256" key="1">
    <source>
        <dbReference type="ARBA" id="ARBA00010169"/>
    </source>
</evidence>
<dbReference type="InterPro" id="IPR004323">
    <property type="entry name" value="Ion_tolerance_CutA"/>
</dbReference>
<dbReference type="InterPro" id="IPR011322">
    <property type="entry name" value="N-reg_PII-like_a/b"/>
</dbReference>
<dbReference type="InterPro" id="IPR015867">
    <property type="entry name" value="N-reg_PII/ATP_PRibTrfase_C"/>
</dbReference>
<dbReference type="SUPFAM" id="SSF54913">
    <property type="entry name" value="GlnB-like"/>
    <property type="match status" value="1"/>
</dbReference>
<name>A0ABR8A0H5_9CYAN</name>
<gene>
    <name evidence="2" type="ORF">H6F41_14450</name>
</gene>
<comment type="caution">
    <text evidence="2">The sequence shown here is derived from an EMBL/GenBank/DDBJ whole genome shotgun (WGS) entry which is preliminary data.</text>
</comment>
<dbReference type="Pfam" id="PF03091">
    <property type="entry name" value="CutA1"/>
    <property type="match status" value="1"/>
</dbReference>
<comment type="similarity">
    <text evidence="1">Belongs to the CutA family.</text>
</comment>
<sequence>MPNSELEFIVVMTTLPDRNQADQLAKILVAEQLAACVQIMPSMTSFYMWDGKLCQEHEHLLLIKTVAKNYDALVVKLRSQHPYEVPEIMALPVIAIEDNYALWVKAMCGQG</sequence>
<dbReference type="PANTHER" id="PTHR23419">
    <property type="entry name" value="DIVALENT CATION TOLERANCE CUTA-RELATED"/>
    <property type="match status" value="1"/>
</dbReference>
<proteinExistence type="inferred from homology"/>
<dbReference type="RefSeq" id="WP_190404165.1">
    <property type="nucleotide sequence ID" value="NZ_JACJQB010000035.1"/>
</dbReference>